<keyword evidence="2" id="KW-0472">Membrane</keyword>
<keyword evidence="2" id="KW-1133">Transmembrane helix</keyword>
<accession>A0A4R2GW17</accession>
<dbReference type="OrthoDB" id="3824986at2"/>
<dbReference type="RefSeq" id="WP_132216265.1">
    <property type="nucleotide sequence ID" value="NZ_SLWN01000023.1"/>
</dbReference>
<evidence type="ECO:0000313" key="3">
    <source>
        <dbReference type="EMBL" id="TCO14875.1"/>
    </source>
</evidence>
<organism evidence="3 4">
    <name type="scientific">Kribbella steppae</name>
    <dbReference type="NCBI Taxonomy" id="2512223"/>
    <lineage>
        <taxon>Bacteria</taxon>
        <taxon>Bacillati</taxon>
        <taxon>Actinomycetota</taxon>
        <taxon>Actinomycetes</taxon>
        <taxon>Propionibacteriales</taxon>
        <taxon>Kribbellaceae</taxon>
        <taxon>Kribbella</taxon>
    </lineage>
</organism>
<name>A0A4R2GW17_9ACTN</name>
<keyword evidence="4" id="KW-1185">Reference proteome</keyword>
<evidence type="ECO:0000256" key="1">
    <source>
        <dbReference type="SAM" id="MobiDB-lite"/>
    </source>
</evidence>
<protein>
    <submittedName>
        <fullName evidence="3">Uncharacterized protein</fullName>
    </submittedName>
</protein>
<feature type="region of interest" description="Disordered" evidence="1">
    <location>
        <begin position="1"/>
        <end position="44"/>
    </location>
</feature>
<gene>
    <name evidence="3" type="ORF">EV652_12379</name>
</gene>
<dbReference type="EMBL" id="SLWN01000023">
    <property type="protein sequence ID" value="TCO14875.1"/>
    <property type="molecule type" value="Genomic_DNA"/>
</dbReference>
<sequence>MPEHEPEQELGPKIADAFQQQAGAASGPRGSVLAAEARRRVRKRRQGMVMAAAAVVVAASIGGVWNAIGEPSPIASSSRDSSSESAAGSGTESESGSRSPKFVPPAADAACPADHPILRAAGGNAVPRATGLDVEMPVFGMQACRYRLTPGATMLLGQQPFNAGIAQQVVDAIKVLPERNPDLPVFKCTPQTAQPSEAIVLRFDTSAGIREVWVQYDGCDSAGFFTGSRTFGLYAAPLKLFMTGQVRPPGGTYLDALKDW</sequence>
<comment type="caution">
    <text evidence="3">The sequence shown here is derived from an EMBL/GenBank/DDBJ whole genome shotgun (WGS) entry which is preliminary data.</text>
</comment>
<dbReference type="AlphaFoldDB" id="A0A4R2GW17"/>
<feature type="transmembrane region" description="Helical" evidence="2">
    <location>
        <begin position="48"/>
        <end position="68"/>
    </location>
</feature>
<dbReference type="Proteomes" id="UP000294508">
    <property type="component" value="Unassembled WGS sequence"/>
</dbReference>
<reference evidence="3 4" key="1">
    <citation type="journal article" date="2015" name="Stand. Genomic Sci.">
        <title>Genomic Encyclopedia of Bacterial and Archaeal Type Strains, Phase III: the genomes of soil and plant-associated and newly described type strains.</title>
        <authorList>
            <person name="Whitman W.B."/>
            <person name="Woyke T."/>
            <person name="Klenk H.P."/>
            <person name="Zhou Y."/>
            <person name="Lilburn T.G."/>
            <person name="Beck B.J."/>
            <person name="De Vos P."/>
            <person name="Vandamme P."/>
            <person name="Eisen J.A."/>
            <person name="Garrity G."/>
            <person name="Hugenholtz P."/>
            <person name="Kyrpides N.C."/>
        </authorList>
    </citation>
    <scope>NUCLEOTIDE SEQUENCE [LARGE SCALE GENOMIC DNA]</scope>
    <source>
        <strain evidence="3 4">VKM Ac-2572</strain>
    </source>
</reference>
<keyword evidence="2" id="KW-0812">Transmembrane</keyword>
<evidence type="ECO:0000313" key="4">
    <source>
        <dbReference type="Proteomes" id="UP000294508"/>
    </source>
</evidence>
<proteinExistence type="predicted"/>
<evidence type="ECO:0000256" key="2">
    <source>
        <dbReference type="SAM" id="Phobius"/>
    </source>
</evidence>
<feature type="region of interest" description="Disordered" evidence="1">
    <location>
        <begin position="71"/>
        <end position="108"/>
    </location>
</feature>